<evidence type="ECO:0000313" key="1">
    <source>
        <dbReference type="EMBL" id="PWD84456.1"/>
    </source>
</evidence>
<dbReference type="EMBL" id="QEWR01000002">
    <property type="protein sequence ID" value="PWD84456.1"/>
    <property type="molecule type" value="Genomic_DNA"/>
</dbReference>
<proteinExistence type="predicted"/>
<dbReference type="AlphaFoldDB" id="A0A2U2AMT7"/>
<evidence type="ECO:0000313" key="2">
    <source>
        <dbReference type="Proteomes" id="UP000244948"/>
    </source>
</evidence>
<gene>
    <name evidence="1" type="ORF">DC082_02630</name>
</gene>
<dbReference type="Proteomes" id="UP000244948">
    <property type="component" value="Unassembled WGS sequence"/>
</dbReference>
<organism evidence="1 2">
    <name type="scientific">Ignatzschineria indica</name>
    <dbReference type="NCBI Taxonomy" id="472583"/>
    <lineage>
        <taxon>Bacteria</taxon>
        <taxon>Pseudomonadati</taxon>
        <taxon>Pseudomonadota</taxon>
        <taxon>Gammaproteobacteria</taxon>
        <taxon>Cardiobacteriales</taxon>
        <taxon>Ignatzschineriaceae</taxon>
        <taxon>Ignatzschineria</taxon>
    </lineage>
</organism>
<protein>
    <submittedName>
        <fullName evidence="1">Uncharacterized protein</fullName>
    </submittedName>
</protein>
<keyword evidence="2" id="KW-1185">Reference proteome</keyword>
<sequence length="63" mass="7303">MGLIILITRDSLQEIIACIVSNTKYQYASKERIGRLMLDIRYHSLQSDSDNRLQHAQKGNRVK</sequence>
<reference evidence="1 2" key="1">
    <citation type="journal article" date="2018" name="Genome Announc.">
        <title>Ignatzschineria cameli sp. nov., isolated from necrotic foot tissue of dromedaries (Camelus dromedarius) and associated maggots (Wohlfahrtia species) in Dubai.</title>
        <authorList>
            <person name="Tsang C.C."/>
            <person name="Tang J.Y."/>
            <person name="Fong J.Y."/>
            <person name="Kinne J."/>
            <person name="Lee H.H."/>
            <person name="Joseph M."/>
            <person name="Jose S."/>
            <person name="Schuster R.K."/>
            <person name="Tang Y."/>
            <person name="Sivakumar S."/>
            <person name="Chen J.H."/>
            <person name="Teng J.L."/>
            <person name="Lau S.K."/>
            <person name="Wernery U."/>
            <person name="Woo P.C."/>
        </authorList>
    </citation>
    <scope>NUCLEOTIDE SEQUENCE [LARGE SCALE GENOMIC DNA]</scope>
    <source>
        <strain evidence="1 2">KCTC 22643</strain>
    </source>
</reference>
<comment type="caution">
    <text evidence="1">The sequence shown here is derived from an EMBL/GenBank/DDBJ whole genome shotgun (WGS) entry which is preliminary data.</text>
</comment>
<name>A0A2U2AMT7_9GAMM</name>
<accession>A0A2U2AMT7</accession>